<organism evidence="3 4">
    <name type="scientific">Meristemomyces frigidus</name>
    <dbReference type="NCBI Taxonomy" id="1508187"/>
    <lineage>
        <taxon>Eukaryota</taxon>
        <taxon>Fungi</taxon>
        <taxon>Dikarya</taxon>
        <taxon>Ascomycota</taxon>
        <taxon>Pezizomycotina</taxon>
        <taxon>Dothideomycetes</taxon>
        <taxon>Dothideomycetidae</taxon>
        <taxon>Mycosphaerellales</taxon>
        <taxon>Teratosphaeriaceae</taxon>
        <taxon>Meristemomyces</taxon>
    </lineage>
</organism>
<dbReference type="PANTHER" id="PTHR15921:SF3">
    <property type="entry name" value="PRE-MRNA CLEAVAGE COMPLEX 2 PROTEIN PCF11"/>
    <property type="match status" value="1"/>
</dbReference>
<evidence type="ECO:0000256" key="1">
    <source>
        <dbReference type="SAM" id="MobiDB-lite"/>
    </source>
</evidence>
<dbReference type="SMART" id="SM00582">
    <property type="entry name" value="RPR"/>
    <property type="match status" value="1"/>
</dbReference>
<sequence length="702" mass="76608">MSARSPRSSLSASSDIALDFAESLKDLQQNTRWEISNLTTIARESTEHAQAISRVLLDHINNTVPSKKLVALYVLDSIIKNVGTPYTVYLTNNLFDTFFNTYRVVDANTRRAMESLLKTWREPIPGSIDSRPVLMETQTRPLDTALMKWKTIELQHQQSMPPQQIQRTVATPPQYGGHPPMPQMSQPQYQQHPQYNYGQQPTPQPQIWAPPYHPPTPQQFQPGPVTPVQYPPVDVNTLMADIASFRERLQANLAADRENPLWIGQLNAVRQLQNQMYSGTVTGSDLHQVKDTISALSSRLQAPTAAAPEPAAPQWAPAQVQQTSTPFPPPAPVNYQYQPPQPVTLPFMQPQNLPPPQSMPSMFPPGALNGLQALLANGQRPSTPQMRAAAPILQSAPHSQLSNMQQNVTAAPPNNAADLLAALTKSGVLSSLASATPATPPVPPKATAPSAPSTATLLQSLSSILPQSQAGTPTLPPTQLAGAGKPRIPMLTSELKAFRPELVRALYQDQPNQCSTCGRRFLATEEGRAKKQRHLDWHFRTNQRMADPNTSRGQHRQWFVDEVEWISTPEFDPSTASAAETAESTATAQKAKQKGPGDQFIRAPAGITRFTCSICQEEMKSSFSEALQDWVFMNATYFNGKPAHATCVDEMKRPFGGVSGAGALAAALSGGERQRSVTPESALGKRKAEGVLAGHGAKMRNA</sequence>
<feature type="compositionally biased region" description="Low complexity" evidence="1">
    <location>
        <begin position="183"/>
        <end position="192"/>
    </location>
</feature>
<feature type="region of interest" description="Disordered" evidence="1">
    <location>
        <begin position="433"/>
        <end position="453"/>
    </location>
</feature>
<feature type="compositionally biased region" description="Low complexity" evidence="1">
    <location>
        <begin position="301"/>
        <end position="322"/>
    </location>
</feature>
<dbReference type="AlphaFoldDB" id="A0AAN7TFH6"/>
<feature type="domain" description="CID" evidence="2">
    <location>
        <begin position="12"/>
        <end position="150"/>
    </location>
</feature>
<dbReference type="CDD" id="cd16982">
    <property type="entry name" value="CID_Pcf11"/>
    <property type="match status" value="1"/>
</dbReference>
<proteinExistence type="predicted"/>
<gene>
    <name evidence="3" type="ORF">LTR62_001710</name>
</gene>
<dbReference type="GO" id="GO:0006369">
    <property type="term" value="P:termination of RNA polymerase II transcription"/>
    <property type="evidence" value="ECO:0007669"/>
    <property type="project" value="InterPro"/>
</dbReference>
<feature type="region of interest" description="Disordered" evidence="1">
    <location>
        <begin position="669"/>
        <end position="702"/>
    </location>
</feature>
<dbReference type="InterPro" id="IPR054127">
    <property type="entry name" value="Pcf11_C"/>
</dbReference>
<dbReference type="Pfam" id="PF04818">
    <property type="entry name" value="CID"/>
    <property type="match status" value="1"/>
</dbReference>
<dbReference type="Proteomes" id="UP001310890">
    <property type="component" value="Unassembled WGS sequence"/>
</dbReference>
<dbReference type="EMBL" id="JAVRRL010000139">
    <property type="protein sequence ID" value="KAK5107120.1"/>
    <property type="molecule type" value="Genomic_DNA"/>
</dbReference>
<dbReference type="InterPro" id="IPR047415">
    <property type="entry name" value="Pcf11_CID"/>
</dbReference>
<dbReference type="GO" id="GO:0031124">
    <property type="term" value="P:mRNA 3'-end processing"/>
    <property type="evidence" value="ECO:0007669"/>
    <property type="project" value="InterPro"/>
</dbReference>
<comment type="caution">
    <text evidence="3">The sequence shown here is derived from an EMBL/GenBank/DDBJ whole genome shotgun (WGS) entry which is preliminary data.</text>
</comment>
<dbReference type="InterPro" id="IPR045154">
    <property type="entry name" value="PCF11-like"/>
</dbReference>
<protein>
    <recommendedName>
        <fullName evidence="2">CID domain-containing protein</fullName>
    </recommendedName>
</protein>
<reference evidence="3" key="1">
    <citation type="submission" date="2023-08" db="EMBL/GenBank/DDBJ databases">
        <title>Black Yeasts Isolated from many extreme environments.</title>
        <authorList>
            <person name="Coleine C."/>
            <person name="Stajich J.E."/>
            <person name="Selbmann L."/>
        </authorList>
    </citation>
    <scope>NUCLEOTIDE SEQUENCE</scope>
    <source>
        <strain evidence="3">CCFEE 5401</strain>
    </source>
</reference>
<dbReference type="PANTHER" id="PTHR15921">
    <property type="entry name" value="PRE-MRNA CLEAVAGE COMPLEX II"/>
    <property type="match status" value="1"/>
</dbReference>
<dbReference type="Gene3D" id="1.25.40.90">
    <property type="match status" value="1"/>
</dbReference>
<dbReference type="Pfam" id="PF21936">
    <property type="entry name" value="Pcf11_C"/>
    <property type="match status" value="1"/>
</dbReference>
<dbReference type="InterPro" id="IPR008942">
    <property type="entry name" value="ENTH_VHS"/>
</dbReference>
<dbReference type="GO" id="GO:0003729">
    <property type="term" value="F:mRNA binding"/>
    <property type="evidence" value="ECO:0007669"/>
    <property type="project" value="InterPro"/>
</dbReference>
<accession>A0AAN7TFH6</accession>
<name>A0AAN7TFH6_9PEZI</name>
<dbReference type="InterPro" id="IPR006569">
    <property type="entry name" value="CID_dom"/>
</dbReference>
<feature type="region of interest" description="Disordered" evidence="1">
    <location>
        <begin position="300"/>
        <end position="338"/>
    </location>
</feature>
<evidence type="ECO:0000313" key="4">
    <source>
        <dbReference type="Proteomes" id="UP001310890"/>
    </source>
</evidence>
<dbReference type="GO" id="GO:0005849">
    <property type="term" value="C:mRNA cleavage factor complex"/>
    <property type="evidence" value="ECO:0007669"/>
    <property type="project" value="TreeGrafter"/>
</dbReference>
<evidence type="ECO:0000313" key="3">
    <source>
        <dbReference type="EMBL" id="KAK5107120.1"/>
    </source>
</evidence>
<dbReference type="SUPFAM" id="SSF48464">
    <property type="entry name" value="ENTH/VHS domain"/>
    <property type="match status" value="1"/>
</dbReference>
<feature type="region of interest" description="Disordered" evidence="1">
    <location>
        <begin position="169"/>
        <end position="192"/>
    </location>
</feature>
<dbReference type="FunFam" id="1.25.40.90:FF:000016">
    <property type="entry name" value="mRNA cleavage factor complex component Pcf11"/>
    <property type="match status" value="1"/>
</dbReference>
<evidence type="ECO:0000259" key="2">
    <source>
        <dbReference type="PROSITE" id="PS51391"/>
    </source>
</evidence>
<dbReference type="GO" id="GO:0000993">
    <property type="term" value="F:RNA polymerase II complex binding"/>
    <property type="evidence" value="ECO:0007669"/>
    <property type="project" value="InterPro"/>
</dbReference>
<dbReference type="GO" id="GO:0005737">
    <property type="term" value="C:cytoplasm"/>
    <property type="evidence" value="ECO:0007669"/>
    <property type="project" value="TreeGrafter"/>
</dbReference>
<dbReference type="PROSITE" id="PS51391">
    <property type="entry name" value="CID"/>
    <property type="match status" value="1"/>
</dbReference>